<organism evidence="1 2">
    <name type="scientific">Kluyvera genomosp. 3</name>
    <dbReference type="NCBI Taxonomy" id="2774055"/>
    <lineage>
        <taxon>Bacteria</taxon>
        <taxon>Pseudomonadati</taxon>
        <taxon>Pseudomonadota</taxon>
        <taxon>Gammaproteobacteria</taxon>
        <taxon>Enterobacterales</taxon>
        <taxon>Enterobacteriaceae</taxon>
        <taxon>Kluyvera</taxon>
    </lineage>
</organism>
<protein>
    <submittedName>
        <fullName evidence="1">DUF2635 domain-containing protein</fullName>
    </submittedName>
</protein>
<dbReference type="AlphaFoldDB" id="A0A248KK90"/>
<dbReference type="InterPro" id="IPR024400">
    <property type="entry name" value="DUF2635"/>
</dbReference>
<name>A0A248KK90_9ENTR</name>
<dbReference type="EMBL" id="CP022114">
    <property type="protein sequence ID" value="ASG63792.1"/>
    <property type="molecule type" value="Genomic_DNA"/>
</dbReference>
<gene>
    <name evidence="1" type="ORF">CEW81_16865</name>
</gene>
<accession>A0A248KK90</accession>
<reference evidence="1 2" key="1">
    <citation type="submission" date="2017-06" db="EMBL/GenBank/DDBJ databases">
        <title>Origin of plasmid-mediated fosfomycin resistance gene fosA3.</title>
        <authorList>
            <person name="Ito R."/>
            <person name="Pacey M.P."/>
            <person name="Doi Y."/>
        </authorList>
    </citation>
    <scope>NUCLEOTIDE SEQUENCE [LARGE SCALE GENOMIC DNA]</scope>
    <source>
        <strain evidence="1 2">YDC799</strain>
    </source>
</reference>
<proteinExistence type="predicted"/>
<dbReference type="Pfam" id="PF10948">
    <property type="entry name" value="DUF2635"/>
    <property type="match status" value="1"/>
</dbReference>
<evidence type="ECO:0000313" key="1">
    <source>
        <dbReference type="EMBL" id="ASG63792.1"/>
    </source>
</evidence>
<dbReference type="Proteomes" id="UP000197098">
    <property type="component" value="Chromosome"/>
</dbReference>
<sequence>MTDVLKIKPAPGRTVRDPQTMKLLAADGETKPQTSFWLRRLKDGDVLPVEATKKGAK</sequence>
<evidence type="ECO:0000313" key="2">
    <source>
        <dbReference type="Proteomes" id="UP000197098"/>
    </source>
</evidence>